<dbReference type="EMBL" id="BARS01023447">
    <property type="protein sequence ID" value="GAG11619.1"/>
    <property type="molecule type" value="Genomic_DNA"/>
</dbReference>
<reference evidence="2" key="1">
    <citation type="journal article" date="2014" name="Front. Microbiol.">
        <title>High frequency of phylogenetically diverse reductive dehalogenase-homologous genes in deep subseafloor sedimentary metagenomes.</title>
        <authorList>
            <person name="Kawai M."/>
            <person name="Futagami T."/>
            <person name="Toyoda A."/>
            <person name="Takaki Y."/>
            <person name="Nishi S."/>
            <person name="Hori S."/>
            <person name="Arai W."/>
            <person name="Tsubouchi T."/>
            <person name="Morono Y."/>
            <person name="Uchiyama I."/>
            <person name="Ito T."/>
            <person name="Fujiyama A."/>
            <person name="Inagaki F."/>
            <person name="Takami H."/>
        </authorList>
    </citation>
    <scope>NUCLEOTIDE SEQUENCE</scope>
    <source>
        <strain evidence="2">Expedition CK06-06</strain>
    </source>
</reference>
<evidence type="ECO:0000313" key="2">
    <source>
        <dbReference type="EMBL" id="GAG11619.1"/>
    </source>
</evidence>
<feature type="domain" description="DUF11" evidence="1">
    <location>
        <begin position="138"/>
        <end position="242"/>
    </location>
</feature>
<evidence type="ECO:0000259" key="1">
    <source>
        <dbReference type="Pfam" id="PF01345"/>
    </source>
</evidence>
<sequence length="269" mass="29346">QDTRYTIYAYTTNYVSATNTVMTLTLPAGVSYLTYTVGYSYRAGGGLTPTIVGNDVIWNLDTVPAPGSGYSSWYQYFYVDAHVADGASLGTTQVTVTISTADEEISYTNNSDSETQNIIEPTRDMYTYKYLSSPYASNIIPGAELRYYVQYRNYGNAPASDVVLTDTLPAATTFITSTYYTSMTIEGQNLIWDLGIVDAGDSRGFYVYTQIPEGTPVGTVLTNTVAITTSDVDEGYYQNSDTQVNTVVSPTVDLYVDKYLSNPSASGVI</sequence>
<dbReference type="Pfam" id="PF01345">
    <property type="entry name" value="DUF11"/>
    <property type="match status" value="1"/>
</dbReference>
<feature type="non-terminal residue" evidence="2">
    <location>
        <position position="1"/>
    </location>
</feature>
<proteinExistence type="predicted"/>
<name>X0V0J4_9ZZZZ</name>
<accession>X0V0J4</accession>
<protein>
    <recommendedName>
        <fullName evidence="1">DUF11 domain-containing protein</fullName>
    </recommendedName>
</protein>
<organism evidence="2">
    <name type="scientific">marine sediment metagenome</name>
    <dbReference type="NCBI Taxonomy" id="412755"/>
    <lineage>
        <taxon>unclassified sequences</taxon>
        <taxon>metagenomes</taxon>
        <taxon>ecological metagenomes</taxon>
    </lineage>
</organism>
<feature type="non-terminal residue" evidence="2">
    <location>
        <position position="269"/>
    </location>
</feature>
<dbReference type="AlphaFoldDB" id="X0V0J4"/>
<dbReference type="InterPro" id="IPR047589">
    <property type="entry name" value="DUF11_rpt"/>
</dbReference>
<gene>
    <name evidence="2" type="ORF">S01H1_37332</name>
</gene>
<dbReference type="NCBIfam" id="TIGR01451">
    <property type="entry name" value="B_ant_repeat"/>
    <property type="match status" value="1"/>
</dbReference>
<dbReference type="InterPro" id="IPR001434">
    <property type="entry name" value="OmcB-like_DUF11"/>
</dbReference>
<comment type="caution">
    <text evidence="2">The sequence shown here is derived from an EMBL/GenBank/DDBJ whole genome shotgun (WGS) entry which is preliminary data.</text>
</comment>